<protein>
    <submittedName>
        <fullName evidence="2">Uncharacterized protein</fullName>
    </submittedName>
</protein>
<organism evidence="2 3">
    <name type="scientific">Bremia lactucae</name>
    <name type="common">Lettuce downy mildew</name>
    <dbReference type="NCBI Taxonomy" id="4779"/>
    <lineage>
        <taxon>Eukaryota</taxon>
        <taxon>Sar</taxon>
        <taxon>Stramenopiles</taxon>
        <taxon>Oomycota</taxon>
        <taxon>Peronosporomycetes</taxon>
        <taxon>Peronosporales</taxon>
        <taxon>Peronosporaceae</taxon>
        <taxon>Bremia</taxon>
    </lineage>
</organism>
<feature type="region of interest" description="Disordered" evidence="1">
    <location>
        <begin position="76"/>
        <end position="95"/>
    </location>
</feature>
<feature type="compositionally biased region" description="Basic and acidic residues" evidence="1">
    <location>
        <begin position="43"/>
        <end position="52"/>
    </location>
</feature>
<dbReference type="GeneID" id="94352727"/>
<evidence type="ECO:0000256" key="1">
    <source>
        <dbReference type="SAM" id="MobiDB-lite"/>
    </source>
</evidence>
<reference evidence="2 3" key="1">
    <citation type="journal article" date="2021" name="Genome Biol.">
        <title>AFLAP: assembly-free linkage analysis pipeline using k-mers from genome sequencing data.</title>
        <authorList>
            <person name="Fletcher K."/>
            <person name="Zhang L."/>
            <person name="Gil J."/>
            <person name="Han R."/>
            <person name="Cavanaugh K."/>
            <person name="Michelmore R."/>
        </authorList>
    </citation>
    <scope>NUCLEOTIDE SEQUENCE [LARGE SCALE GENOMIC DNA]</scope>
    <source>
        <strain evidence="2 3">SF5</strain>
    </source>
</reference>
<gene>
    <name evidence="2" type="ORF">CCR75_009009</name>
</gene>
<feature type="compositionally biased region" description="Basic residues" evidence="1">
    <location>
        <begin position="1"/>
        <end position="12"/>
    </location>
</feature>
<evidence type="ECO:0000313" key="3">
    <source>
        <dbReference type="Proteomes" id="UP000294530"/>
    </source>
</evidence>
<name>A0A976IHB3_BRELC</name>
<dbReference type="AlphaFoldDB" id="A0A976IHB3"/>
<comment type="caution">
    <text evidence="2">The sequence shown here is derived from an EMBL/GenBank/DDBJ whole genome shotgun (WGS) entry which is preliminary data.</text>
</comment>
<sequence length="118" mass="13640">MPEQRKRRRSRSASKLPAHELDEAQRLEAERIAFIAKQAEERAAERRAKDSKTSFLQSKHVTTGERKLPMKIEEASVVPDTSNSMPKFRSKAQREKDALARLEKKQQEVKHLIFSIIS</sequence>
<dbReference type="Proteomes" id="UP000294530">
    <property type="component" value="Unassembled WGS sequence"/>
</dbReference>
<proteinExistence type="predicted"/>
<keyword evidence="3" id="KW-1185">Reference proteome</keyword>
<accession>A0A976IHB3</accession>
<feature type="region of interest" description="Disordered" evidence="1">
    <location>
        <begin position="43"/>
        <end position="71"/>
    </location>
</feature>
<dbReference type="EMBL" id="SHOA02000015">
    <property type="protein sequence ID" value="TDH71796.1"/>
    <property type="molecule type" value="Genomic_DNA"/>
</dbReference>
<feature type="region of interest" description="Disordered" evidence="1">
    <location>
        <begin position="1"/>
        <end position="22"/>
    </location>
</feature>
<evidence type="ECO:0000313" key="2">
    <source>
        <dbReference type="EMBL" id="TDH71796.1"/>
    </source>
</evidence>
<dbReference type="RefSeq" id="XP_067821295.1">
    <property type="nucleotide sequence ID" value="XM_067967056.1"/>
</dbReference>
<feature type="compositionally biased region" description="Basic and acidic residues" evidence="1">
    <location>
        <begin position="62"/>
        <end position="71"/>
    </location>
</feature>
<dbReference type="KEGG" id="blac:94352727"/>